<dbReference type="Gene3D" id="3.20.20.100">
    <property type="entry name" value="NADP-dependent oxidoreductase domain"/>
    <property type="match status" value="1"/>
</dbReference>
<dbReference type="RefSeq" id="WP_127612753.1">
    <property type="nucleotide sequence ID" value="NZ_RXOL01000004.1"/>
</dbReference>
<dbReference type="PANTHER" id="PTHR43625">
    <property type="entry name" value="AFLATOXIN B1 ALDEHYDE REDUCTASE"/>
    <property type="match status" value="1"/>
</dbReference>
<dbReference type="InterPro" id="IPR036812">
    <property type="entry name" value="NAD(P)_OxRdtase_dom_sf"/>
</dbReference>
<evidence type="ECO:0000256" key="1">
    <source>
        <dbReference type="ARBA" id="ARBA00023002"/>
    </source>
</evidence>
<dbReference type="AlphaFoldDB" id="A0A437GW26"/>
<keyword evidence="1" id="KW-0560">Oxidoreductase</keyword>
<dbReference type="PANTHER" id="PTHR43625:SF40">
    <property type="entry name" value="ALDO-KETO REDUCTASE YAKC [NADP(+)]"/>
    <property type="match status" value="1"/>
</dbReference>
<name>A0A437GW26_9SPHN</name>
<proteinExistence type="predicted"/>
<dbReference type="GO" id="GO:0005737">
    <property type="term" value="C:cytoplasm"/>
    <property type="evidence" value="ECO:0007669"/>
    <property type="project" value="TreeGrafter"/>
</dbReference>
<dbReference type="PROSITE" id="PS51257">
    <property type="entry name" value="PROKAR_LIPOPROTEIN"/>
    <property type="match status" value="1"/>
</dbReference>
<dbReference type="CDD" id="cd19076">
    <property type="entry name" value="AKR_AKR13A_13D"/>
    <property type="match status" value="1"/>
</dbReference>
<feature type="domain" description="NADP-dependent oxidoreductase" evidence="2">
    <location>
        <begin position="16"/>
        <end position="313"/>
    </location>
</feature>
<dbReference type="Pfam" id="PF00248">
    <property type="entry name" value="Aldo_ket_red"/>
    <property type="match status" value="1"/>
</dbReference>
<gene>
    <name evidence="3" type="ORF">EKN06_09825</name>
</gene>
<accession>A0A437GW26</accession>
<dbReference type="InterPro" id="IPR023210">
    <property type="entry name" value="NADP_OxRdtase_dom"/>
</dbReference>
<protein>
    <submittedName>
        <fullName evidence="3">Aldo/keto reductase</fullName>
    </submittedName>
</protein>
<reference evidence="3 4" key="1">
    <citation type="submission" date="2018-12" db="EMBL/GenBank/DDBJ databases">
        <title>Croceicoccus ponticola sp. nov., a lipolytic bacterium isolated from seawater.</title>
        <authorList>
            <person name="Yoon J.-H."/>
        </authorList>
    </citation>
    <scope>NUCLEOTIDE SEQUENCE [LARGE SCALE GENOMIC DNA]</scope>
    <source>
        <strain evidence="3 4">GM-16</strain>
    </source>
</reference>
<sequence>MRTLEIGRSGVICSTLGLGCMGMSEFYGETDDEESLRTLARALELGVTHYDTSNVYGRGANERLVGKFLRGQRDKVTVASKFGVVRDPDGPLGSVYDRELDNSPKYMRQCCEESLARLGTDTIDLYYVHRADPTIAIEETVGALARLRDEGKIRAIGLSEVDAATLRRAANETQIDALQSEYSLWTRDVEAEVLPTCRELGITFVAYSPLGRGFLTGQITKADDLADDDFRLTSPRFQGENFDRNFALVDHVRELAAARNCTAGQIAIAWLLHQGDDILPIPGTKRIRYLEENVGAIGVTLTKDDLDQIDAILPPGGAAGDRYDKSFKGNPEATR</sequence>
<comment type="caution">
    <text evidence="3">The sequence shown here is derived from an EMBL/GenBank/DDBJ whole genome shotgun (WGS) entry which is preliminary data.</text>
</comment>
<evidence type="ECO:0000313" key="4">
    <source>
        <dbReference type="Proteomes" id="UP000283003"/>
    </source>
</evidence>
<dbReference type="OrthoDB" id="7181835at2"/>
<evidence type="ECO:0000313" key="3">
    <source>
        <dbReference type="EMBL" id="RVQ66330.1"/>
    </source>
</evidence>
<dbReference type="Proteomes" id="UP000283003">
    <property type="component" value="Unassembled WGS sequence"/>
</dbReference>
<keyword evidence="4" id="KW-1185">Reference proteome</keyword>
<dbReference type="InterPro" id="IPR050791">
    <property type="entry name" value="Aldo-Keto_reductase"/>
</dbReference>
<dbReference type="SUPFAM" id="SSF51430">
    <property type="entry name" value="NAD(P)-linked oxidoreductase"/>
    <property type="match status" value="1"/>
</dbReference>
<dbReference type="EMBL" id="RXOL01000004">
    <property type="protein sequence ID" value="RVQ66330.1"/>
    <property type="molecule type" value="Genomic_DNA"/>
</dbReference>
<organism evidence="3 4">
    <name type="scientific">Croceicoccus ponticola</name>
    <dbReference type="NCBI Taxonomy" id="2217664"/>
    <lineage>
        <taxon>Bacteria</taxon>
        <taxon>Pseudomonadati</taxon>
        <taxon>Pseudomonadota</taxon>
        <taxon>Alphaproteobacteria</taxon>
        <taxon>Sphingomonadales</taxon>
        <taxon>Erythrobacteraceae</taxon>
        <taxon>Croceicoccus</taxon>
    </lineage>
</organism>
<dbReference type="GO" id="GO:0016491">
    <property type="term" value="F:oxidoreductase activity"/>
    <property type="evidence" value="ECO:0007669"/>
    <property type="project" value="UniProtKB-KW"/>
</dbReference>
<evidence type="ECO:0000259" key="2">
    <source>
        <dbReference type="Pfam" id="PF00248"/>
    </source>
</evidence>